<dbReference type="PROSITE" id="PS51285">
    <property type="entry name" value="AGC_KINASE_CTER"/>
    <property type="match status" value="1"/>
</dbReference>
<keyword evidence="2 8" id="KW-0723">Serine/threonine-protein kinase</keyword>
<evidence type="ECO:0000256" key="3">
    <source>
        <dbReference type="ARBA" id="ARBA00022679"/>
    </source>
</evidence>
<dbReference type="FunFam" id="3.30.200.20:FF:000042">
    <property type="entry name" value="Aurora kinase A"/>
    <property type="match status" value="1"/>
</dbReference>
<accession>A0A8S9ZKR5</accession>
<dbReference type="GO" id="GO:0004690">
    <property type="term" value="F:cyclic nucleotide-dependent protein kinase activity"/>
    <property type="evidence" value="ECO:0007669"/>
    <property type="project" value="UniProtKB-ARBA"/>
</dbReference>
<evidence type="ECO:0000313" key="12">
    <source>
        <dbReference type="EMBL" id="KAF7633881.1"/>
    </source>
</evidence>
<evidence type="ECO:0000256" key="8">
    <source>
        <dbReference type="RuleBase" id="RU000304"/>
    </source>
</evidence>
<name>A0A8S9ZKR5_9BILA</name>
<comment type="caution">
    <text evidence="12">The sequence shown here is derived from an EMBL/GenBank/DDBJ whole genome shotgun (WGS) entry which is preliminary data.</text>
</comment>
<dbReference type="GO" id="GO:0005524">
    <property type="term" value="F:ATP binding"/>
    <property type="evidence" value="ECO:0007669"/>
    <property type="project" value="UniProtKB-UniRule"/>
</dbReference>
<dbReference type="InterPro" id="IPR000961">
    <property type="entry name" value="AGC-kinase_C"/>
</dbReference>
<keyword evidence="6 7" id="KW-0067">ATP-binding</keyword>
<dbReference type="PANTHER" id="PTHR24353:SF91">
    <property type="match status" value="1"/>
</dbReference>
<dbReference type="PROSITE" id="PS50011">
    <property type="entry name" value="PROTEIN_KINASE_DOM"/>
    <property type="match status" value="1"/>
</dbReference>
<evidence type="ECO:0000256" key="2">
    <source>
        <dbReference type="ARBA" id="ARBA00022527"/>
    </source>
</evidence>
<feature type="domain" description="Protein kinase" evidence="10">
    <location>
        <begin position="113"/>
        <end position="370"/>
    </location>
</feature>
<reference evidence="12" key="1">
    <citation type="journal article" date="2020" name="Ecol. Evol.">
        <title>Genome structure and content of the rice root-knot nematode (Meloidogyne graminicola).</title>
        <authorList>
            <person name="Phan N.T."/>
            <person name="Danchin E.G.J."/>
            <person name="Klopp C."/>
            <person name="Perfus-Barbeoch L."/>
            <person name="Kozlowski D.K."/>
            <person name="Koutsovoulos G.D."/>
            <person name="Lopez-Roques C."/>
            <person name="Bouchez O."/>
            <person name="Zahm M."/>
            <person name="Besnard G."/>
            <person name="Bellafiore S."/>
        </authorList>
    </citation>
    <scope>NUCLEOTIDE SEQUENCE</scope>
    <source>
        <strain evidence="12">VN-18</strain>
    </source>
</reference>
<evidence type="ECO:0000259" key="10">
    <source>
        <dbReference type="PROSITE" id="PS50011"/>
    </source>
</evidence>
<keyword evidence="9" id="KW-0472">Membrane</keyword>
<keyword evidence="9" id="KW-1133">Transmembrane helix</keyword>
<dbReference type="SMART" id="SM00220">
    <property type="entry name" value="S_TKc"/>
    <property type="match status" value="1"/>
</dbReference>
<dbReference type="OrthoDB" id="63267at2759"/>
<protein>
    <recommendedName>
        <fullName evidence="14">Protein kinase domain-containing protein</fullName>
    </recommendedName>
</protein>
<dbReference type="Proteomes" id="UP000605970">
    <property type="component" value="Unassembled WGS sequence"/>
</dbReference>
<evidence type="ECO:0008006" key="14">
    <source>
        <dbReference type="Google" id="ProtNLM"/>
    </source>
</evidence>
<evidence type="ECO:0000256" key="5">
    <source>
        <dbReference type="ARBA" id="ARBA00022777"/>
    </source>
</evidence>
<keyword evidence="13" id="KW-1185">Reference proteome</keyword>
<organism evidence="12 13">
    <name type="scientific">Meloidogyne graminicola</name>
    <dbReference type="NCBI Taxonomy" id="189291"/>
    <lineage>
        <taxon>Eukaryota</taxon>
        <taxon>Metazoa</taxon>
        <taxon>Ecdysozoa</taxon>
        <taxon>Nematoda</taxon>
        <taxon>Chromadorea</taxon>
        <taxon>Rhabditida</taxon>
        <taxon>Tylenchina</taxon>
        <taxon>Tylenchomorpha</taxon>
        <taxon>Tylenchoidea</taxon>
        <taxon>Meloidogynidae</taxon>
        <taxon>Meloidogyninae</taxon>
        <taxon>Meloidogyne</taxon>
    </lineage>
</organism>
<dbReference type="Gene3D" id="1.10.510.10">
    <property type="entry name" value="Transferase(Phosphotransferase) domain 1"/>
    <property type="match status" value="1"/>
</dbReference>
<dbReference type="PANTHER" id="PTHR24353">
    <property type="entry name" value="CYCLIC NUCLEOTIDE-DEPENDENT PROTEIN KINASE"/>
    <property type="match status" value="1"/>
</dbReference>
<dbReference type="SUPFAM" id="SSF56112">
    <property type="entry name" value="Protein kinase-like (PK-like)"/>
    <property type="match status" value="1"/>
</dbReference>
<dbReference type="PROSITE" id="PS00108">
    <property type="entry name" value="PROTEIN_KINASE_ST"/>
    <property type="match status" value="1"/>
</dbReference>
<dbReference type="InterPro" id="IPR008271">
    <property type="entry name" value="Ser/Thr_kinase_AS"/>
</dbReference>
<dbReference type="PROSITE" id="PS00107">
    <property type="entry name" value="PROTEIN_KINASE_ATP"/>
    <property type="match status" value="1"/>
</dbReference>
<gene>
    <name evidence="12" type="ORF">Mgra_00006743</name>
</gene>
<comment type="similarity">
    <text evidence="8">Belongs to the protein kinase superfamily.</text>
</comment>
<dbReference type="InterPro" id="IPR000719">
    <property type="entry name" value="Prot_kinase_dom"/>
</dbReference>
<evidence type="ECO:0000256" key="1">
    <source>
        <dbReference type="ARBA" id="ARBA00001946"/>
    </source>
</evidence>
<sequence>MLIEQITSKLSSSNIIKEENNNLKENLNNNSIITTTSTTSTNDDDDKYQNNNCKRIIYLFKILLNGLLNFLLFKLFNNNKREEQNTSFSKLILSKKIKNLKENEFKCFELSDLKTIATLGIGGFGRVNLVKHIDRDNQVFALKILNKQHIKNKNQIEHVLNERNILMNCSCDFIIKLYKTFKDSKKVYMLMEYCPGGDLWTVLRSFLRLDEKKAKYYCCAAIEAFEYLHNNLIIYRDLKPENMLLDINGIPKLIDFGFAKQLNSEMDKAWTFCGTTEYVAPEVILGEGQDLAVDIWSLGIFLFEMLTGSPPFVSSEPMLTYGSIIKGVQTLTFPRYISDNARLLIFKLCRKKSTQRIGFDFISFRNHSMRPPIRPKVQNLTDTRNFDRFPSTDDFACGSDDDEWDENF</sequence>
<keyword evidence="3" id="KW-0808">Transferase</keyword>
<dbReference type="FunFam" id="1.10.510.10:FF:000571">
    <property type="entry name" value="Maternal embryonic leucine zipper kinase"/>
    <property type="match status" value="1"/>
</dbReference>
<evidence type="ECO:0000313" key="13">
    <source>
        <dbReference type="Proteomes" id="UP000605970"/>
    </source>
</evidence>
<dbReference type="InterPro" id="IPR017441">
    <property type="entry name" value="Protein_kinase_ATP_BS"/>
</dbReference>
<feature type="transmembrane region" description="Helical" evidence="9">
    <location>
        <begin position="56"/>
        <end position="76"/>
    </location>
</feature>
<dbReference type="AlphaFoldDB" id="A0A8S9ZKR5"/>
<dbReference type="InterPro" id="IPR011009">
    <property type="entry name" value="Kinase-like_dom_sf"/>
</dbReference>
<dbReference type="Gene3D" id="3.30.200.20">
    <property type="entry name" value="Phosphorylase Kinase, domain 1"/>
    <property type="match status" value="1"/>
</dbReference>
<evidence type="ECO:0000256" key="7">
    <source>
        <dbReference type="PROSITE-ProRule" id="PRU10141"/>
    </source>
</evidence>
<keyword evidence="5" id="KW-0418">Kinase</keyword>
<evidence type="ECO:0000259" key="11">
    <source>
        <dbReference type="PROSITE" id="PS51285"/>
    </source>
</evidence>
<evidence type="ECO:0000256" key="4">
    <source>
        <dbReference type="ARBA" id="ARBA00022741"/>
    </source>
</evidence>
<dbReference type="EMBL" id="JABEBT010000068">
    <property type="protein sequence ID" value="KAF7633881.1"/>
    <property type="molecule type" value="Genomic_DNA"/>
</dbReference>
<proteinExistence type="inferred from homology"/>
<evidence type="ECO:0000256" key="6">
    <source>
        <dbReference type="ARBA" id="ARBA00022840"/>
    </source>
</evidence>
<evidence type="ECO:0000256" key="9">
    <source>
        <dbReference type="SAM" id="Phobius"/>
    </source>
</evidence>
<feature type="binding site" evidence="7">
    <location>
        <position position="143"/>
    </location>
    <ligand>
        <name>ATP</name>
        <dbReference type="ChEBI" id="CHEBI:30616"/>
    </ligand>
</feature>
<comment type="cofactor">
    <cofactor evidence="1">
        <name>Mg(2+)</name>
        <dbReference type="ChEBI" id="CHEBI:18420"/>
    </cofactor>
</comment>
<dbReference type="Pfam" id="PF00069">
    <property type="entry name" value="Pkinase"/>
    <property type="match status" value="1"/>
</dbReference>
<keyword evidence="4 7" id="KW-0547">Nucleotide-binding</keyword>
<keyword evidence="9" id="KW-0812">Transmembrane</keyword>
<feature type="domain" description="AGC-kinase C-terminal" evidence="11">
    <location>
        <begin position="357"/>
        <end position="408"/>
    </location>
</feature>